<dbReference type="InterPro" id="IPR052964">
    <property type="entry name" value="Sporulation_signal_mat"/>
</dbReference>
<dbReference type="EMBL" id="CP036262">
    <property type="protein sequence ID" value="QDS93671.1"/>
    <property type="molecule type" value="Genomic_DNA"/>
</dbReference>
<evidence type="ECO:0000313" key="8">
    <source>
        <dbReference type="Proteomes" id="UP000320672"/>
    </source>
</evidence>
<protein>
    <submittedName>
        <fullName evidence="7">Sporulation-delaying protein SdpB</fullName>
    </submittedName>
</protein>
<dbReference type="RefSeq" id="WP_145351789.1">
    <property type="nucleotide sequence ID" value="NZ_CP036262.1"/>
</dbReference>
<dbReference type="OrthoDB" id="267748at2"/>
<organism evidence="7 8">
    <name type="scientific">Roseimaritima multifibrata</name>
    <dbReference type="NCBI Taxonomy" id="1930274"/>
    <lineage>
        <taxon>Bacteria</taxon>
        <taxon>Pseudomonadati</taxon>
        <taxon>Planctomycetota</taxon>
        <taxon>Planctomycetia</taxon>
        <taxon>Pirellulales</taxon>
        <taxon>Pirellulaceae</taxon>
        <taxon>Roseimaritima</taxon>
    </lineage>
</organism>
<evidence type="ECO:0000256" key="4">
    <source>
        <dbReference type="ARBA" id="ARBA00023136"/>
    </source>
</evidence>
<dbReference type="SMART" id="SM00752">
    <property type="entry name" value="HTTM"/>
    <property type="match status" value="1"/>
</dbReference>
<proteinExistence type="predicted"/>
<dbReference type="GO" id="GO:0012505">
    <property type="term" value="C:endomembrane system"/>
    <property type="evidence" value="ECO:0007669"/>
    <property type="project" value="UniProtKB-SubCell"/>
</dbReference>
<keyword evidence="8" id="KW-1185">Reference proteome</keyword>
<dbReference type="PANTHER" id="PTHR39535">
    <property type="entry name" value="SPORULATION-DELAYING PROTEIN SDPB"/>
    <property type="match status" value="1"/>
</dbReference>
<comment type="subcellular location">
    <subcellularLocation>
        <location evidence="1">Endomembrane system</location>
        <topology evidence="1">Multi-pass membrane protein</topology>
    </subcellularLocation>
</comment>
<feature type="transmembrane region" description="Helical" evidence="5">
    <location>
        <begin position="131"/>
        <end position="149"/>
    </location>
</feature>
<sequence length="319" mass="36552">MNNLMRRGTAALDRFLFHSCDPRTCVLIRIGFALLLMIYTTVLLRDGVMWFSGEGVLTAATAEKLNAFPVWSFFHWGPDSPFMVRFGLIALLIHSVALLVGFYSRWQAIAIFFWIVSFQVRNPMLNDGEDTLFRLFAFFLIFLPLDYAWSLGKRYPVTRWFRRKPVTDSVISDAERFQTGQQAAWGLRLFQCQMTLIYLSAVWCKLLGSAWRDGSALFYVYQMEDLFGRGPIPSFVTESPLLIQLMTWAVLIGEAGLPFALWFRPTRKIAVLLGITLHLSMEYSMHLFLFQWIMILGLLSFLPVKAPTVEKPIKAAATS</sequence>
<evidence type="ECO:0000256" key="3">
    <source>
        <dbReference type="ARBA" id="ARBA00022989"/>
    </source>
</evidence>
<feature type="transmembrane region" description="Helical" evidence="5">
    <location>
        <begin position="26"/>
        <end position="44"/>
    </location>
</feature>
<evidence type="ECO:0000256" key="2">
    <source>
        <dbReference type="ARBA" id="ARBA00022692"/>
    </source>
</evidence>
<accession>A0A517MFK4</accession>
<evidence type="ECO:0000259" key="6">
    <source>
        <dbReference type="SMART" id="SM00752"/>
    </source>
</evidence>
<keyword evidence="3 5" id="KW-1133">Transmembrane helix</keyword>
<feature type="transmembrane region" description="Helical" evidence="5">
    <location>
        <begin position="241"/>
        <end position="263"/>
    </location>
</feature>
<keyword evidence="4 5" id="KW-0472">Membrane</keyword>
<feature type="transmembrane region" description="Helical" evidence="5">
    <location>
        <begin position="82"/>
        <end position="101"/>
    </location>
</feature>
<dbReference type="AlphaFoldDB" id="A0A517MFK4"/>
<dbReference type="Pfam" id="PF05090">
    <property type="entry name" value="HTTM"/>
    <property type="match status" value="1"/>
</dbReference>
<dbReference type="Proteomes" id="UP000320672">
    <property type="component" value="Chromosome"/>
</dbReference>
<evidence type="ECO:0000313" key="7">
    <source>
        <dbReference type="EMBL" id="QDS93671.1"/>
    </source>
</evidence>
<evidence type="ECO:0000256" key="5">
    <source>
        <dbReference type="SAM" id="Phobius"/>
    </source>
</evidence>
<dbReference type="PANTHER" id="PTHR39535:SF2">
    <property type="entry name" value="HTTM DOMAIN-CONTAINING PROTEIN"/>
    <property type="match status" value="1"/>
</dbReference>
<dbReference type="KEGG" id="rml:FF011L_24440"/>
<keyword evidence="2 5" id="KW-0812">Transmembrane</keyword>
<gene>
    <name evidence="7" type="primary">sdpB</name>
    <name evidence="7" type="ORF">FF011L_24440</name>
</gene>
<evidence type="ECO:0000256" key="1">
    <source>
        <dbReference type="ARBA" id="ARBA00004127"/>
    </source>
</evidence>
<name>A0A517MFK4_9BACT</name>
<dbReference type="InterPro" id="IPR011020">
    <property type="entry name" value="HTTM-like"/>
</dbReference>
<dbReference type="InterPro" id="IPR053934">
    <property type="entry name" value="HTTM_dom"/>
</dbReference>
<feature type="domain" description="HTTM-like" evidence="6">
    <location>
        <begin position="17"/>
        <end position="306"/>
    </location>
</feature>
<reference evidence="7 8" key="1">
    <citation type="submission" date="2019-02" db="EMBL/GenBank/DDBJ databases">
        <title>Deep-cultivation of Planctomycetes and their phenomic and genomic characterization uncovers novel biology.</title>
        <authorList>
            <person name="Wiegand S."/>
            <person name="Jogler M."/>
            <person name="Boedeker C."/>
            <person name="Pinto D."/>
            <person name="Vollmers J."/>
            <person name="Rivas-Marin E."/>
            <person name="Kohn T."/>
            <person name="Peeters S.H."/>
            <person name="Heuer A."/>
            <person name="Rast P."/>
            <person name="Oberbeckmann S."/>
            <person name="Bunk B."/>
            <person name="Jeske O."/>
            <person name="Meyerdierks A."/>
            <person name="Storesund J.E."/>
            <person name="Kallscheuer N."/>
            <person name="Luecker S."/>
            <person name="Lage O.M."/>
            <person name="Pohl T."/>
            <person name="Merkel B.J."/>
            <person name="Hornburger P."/>
            <person name="Mueller R.-W."/>
            <person name="Bruemmer F."/>
            <person name="Labrenz M."/>
            <person name="Spormann A.M."/>
            <person name="Op den Camp H."/>
            <person name="Overmann J."/>
            <person name="Amann R."/>
            <person name="Jetten M.S.M."/>
            <person name="Mascher T."/>
            <person name="Medema M.H."/>
            <person name="Devos D.P."/>
            <person name="Kaster A.-K."/>
            <person name="Ovreas L."/>
            <person name="Rohde M."/>
            <person name="Galperin M.Y."/>
            <person name="Jogler C."/>
        </authorList>
    </citation>
    <scope>NUCLEOTIDE SEQUENCE [LARGE SCALE GENOMIC DNA]</scope>
    <source>
        <strain evidence="7 8">FF011L</strain>
    </source>
</reference>